<protein>
    <recommendedName>
        <fullName evidence="5">Short-chain collagen C4-like</fullName>
    </recommendedName>
</protein>
<feature type="compositionally biased region" description="Low complexity" evidence="1">
    <location>
        <begin position="149"/>
        <end position="160"/>
    </location>
</feature>
<accession>A0ABN8PNV0</accession>
<evidence type="ECO:0000256" key="1">
    <source>
        <dbReference type="SAM" id="MobiDB-lite"/>
    </source>
</evidence>
<dbReference type="InterPro" id="IPR008160">
    <property type="entry name" value="Collagen"/>
</dbReference>
<feature type="compositionally biased region" description="Low complexity" evidence="1">
    <location>
        <begin position="573"/>
        <end position="625"/>
    </location>
</feature>
<dbReference type="Pfam" id="PF01391">
    <property type="entry name" value="Collagen"/>
    <property type="match status" value="2"/>
</dbReference>
<keyword evidence="2" id="KW-1133">Transmembrane helix</keyword>
<feature type="region of interest" description="Disordered" evidence="1">
    <location>
        <begin position="131"/>
        <end position="223"/>
    </location>
</feature>
<name>A0ABN8PNV0_9CNID</name>
<dbReference type="EMBL" id="CALNXK010000082">
    <property type="protein sequence ID" value="CAH3147746.1"/>
    <property type="molecule type" value="Genomic_DNA"/>
</dbReference>
<organism evidence="3 4">
    <name type="scientific">Porites lobata</name>
    <dbReference type="NCBI Taxonomy" id="104759"/>
    <lineage>
        <taxon>Eukaryota</taxon>
        <taxon>Metazoa</taxon>
        <taxon>Cnidaria</taxon>
        <taxon>Anthozoa</taxon>
        <taxon>Hexacorallia</taxon>
        <taxon>Scleractinia</taxon>
        <taxon>Fungiina</taxon>
        <taxon>Poritidae</taxon>
        <taxon>Porites</taxon>
    </lineage>
</organism>
<keyword evidence="4" id="KW-1185">Reference proteome</keyword>
<dbReference type="PANTHER" id="PTHR24024:SF18">
    <property type="entry name" value="SHORT-CHAIN COLLAGEN C4-LIKE"/>
    <property type="match status" value="1"/>
</dbReference>
<proteinExistence type="predicted"/>
<keyword evidence="2" id="KW-0812">Transmembrane</keyword>
<dbReference type="PANTHER" id="PTHR24024">
    <property type="entry name" value="PULMONARY SURFACTANT-ASSOCIATED PROTEIN A"/>
    <property type="match status" value="1"/>
</dbReference>
<evidence type="ECO:0000256" key="2">
    <source>
        <dbReference type="SAM" id="Phobius"/>
    </source>
</evidence>
<feature type="transmembrane region" description="Helical" evidence="2">
    <location>
        <begin position="12"/>
        <end position="32"/>
    </location>
</feature>
<keyword evidence="2" id="KW-0472">Membrane</keyword>
<dbReference type="InterPro" id="IPR051077">
    <property type="entry name" value="Ca-dependent_lectin"/>
</dbReference>
<evidence type="ECO:0008006" key="5">
    <source>
        <dbReference type="Google" id="ProtNLM"/>
    </source>
</evidence>
<evidence type="ECO:0000313" key="3">
    <source>
        <dbReference type="EMBL" id="CAH3147746.1"/>
    </source>
</evidence>
<dbReference type="Proteomes" id="UP001159405">
    <property type="component" value="Unassembled WGS sequence"/>
</dbReference>
<reference evidence="3 4" key="1">
    <citation type="submission" date="2022-05" db="EMBL/GenBank/DDBJ databases">
        <authorList>
            <consortium name="Genoscope - CEA"/>
            <person name="William W."/>
        </authorList>
    </citation>
    <scope>NUCLEOTIDE SEQUENCE [LARGE SCALE GENOMIC DNA]</scope>
</reference>
<evidence type="ECO:0000313" key="4">
    <source>
        <dbReference type="Proteomes" id="UP001159405"/>
    </source>
</evidence>
<gene>
    <name evidence="3" type="ORF">PLOB_00046267</name>
</gene>
<feature type="region of interest" description="Disordered" evidence="1">
    <location>
        <begin position="558"/>
        <end position="678"/>
    </location>
</feature>
<comment type="caution">
    <text evidence="3">The sequence shown here is derived from an EMBL/GenBank/DDBJ whole genome shotgun (WGS) entry which is preliminary data.</text>
</comment>
<sequence>MKLSPAVTPRTRLRFLAVSVMFCAILVHIFALEEKLARKLREEDGVSEGTEVGEKQSKLYRDRRTVKNNATPNLSDFVNRLKDLEESHNKSVRMMIRQFQALEKRLDGLLRLSPRPGESYGSLLSYLLGQHMQNPGKGRVGPPGPPGKQGPTGVPGKQGPAGTPGKQGPAGPKGSKGEQGKPGTNKPFPGPPGPKGDQGAVGKTGAQGPQGAKGEKGQGGAGNSGVKYIRWGRTTCPSGAQIVYKGIMGGEHYTHQGGGANYLCLPHNPKYDKYTNGHQASGYMYGTEYEVYDRNGNPFKRNIHNHEAVCVVCFVKSRGSMLMMPARNDCPSGWIKEYKGYLMTEYHNHRHPTDFICVDGDPEYVPGSHADKNGALLYPVEGVCGSLPCLPYVSGRELTCAVCTKIDKRLFSVSKDLSFKMKLSLAVTPRSTIRFLAVTVMFCTGLVHILALDDKLARKPREEDRVSTEGTEVGGQQSLPFRDRRTVKNNRTPNLADFANRLKDLEESHNNSIRLSRMMIRRFHELEKRFDGLLRLSPRPAGESYGSLLTYILGQHMQNSGKGRVGPPGPPGKQGQAGAPGKQGPAGIPGKQGPAGIPGKQGPAGASGKQGPAGAPGKSGPIGPKGSKGEQGKQGTNKSFPGPPGPKGDQGAVGKTGAQGPQGAKGEKGRDGSGNSGVKYVRWGRTTCPSGAQVVYKGIMGGEYYNHPGGGANYLCLPHNPKYDKYKDGHQMAGYVYGTEYEVHQYSGNPFKRNLHDHEATCVVCFVKSRGSMLMMPARNDCPSGWTEEYHGYLMTEYYGHKHSRDFICVDEDPEYVPGSKVNKDGALLYPVEGVCGSLPCLPYVSGRELTCAVCTK</sequence>